<proteinExistence type="inferred from homology"/>
<comment type="similarity">
    <text evidence="2 6">Belongs to the ELP1/IKA1 family.</text>
</comment>
<evidence type="ECO:0000256" key="2">
    <source>
        <dbReference type="ARBA" id="ARBA00006086"/>
    </source>
</evidence>
<keyword evidence="4" id="KW-0819">tRNA processing</keyword>
<keyword evidence="6" id="KW-0539">Nucleus</keyword>
<dbReference type="InterPro" id="IPR056165">
    <property type="entry name" value="Beta-prop_ELP1_2nd"/>
</dbReference>
<protein>
    <recommendedName>
        <fullName evidence="5 6">Elongator complex protein 1</fullName>
    </recommendedName>
</protein>
<dbReference type="Pfam" id="PF04762">
    <property type="entry name" value="Beta-prop_ELP1_1st"/>
    <property type="match status" value="1"/>
</dbReference>
<comment type="caution">
    <text evidence="12">The sequence shown here is derived from an EMBL/GenBank/DDBJ whole genome shotgun (WGS) entry which is preliminary data.</text>
</comment>
<name>A0A4Q1BJS9_TREME</name>
<dbReference type="Gene3D" id="2.130.10.10">
    <property type="entry name" value="YVTN repeat-like/Quinoprotein amine dehydrogenase"/>
    <property type="match status" value="1"/>
</dbReference>
<gene>
    <name evidence="12" type="ORF">M231_04868</name>
</gene>
<feature type="domain" description="ELP1 N-terminal second beta-propeller" evidence="8">
    <location>
        <begin position="431"/>
        <end position="698"/>
    </location>
</feature>
<feature type="domain" description="ELP1 first N-terminal beta-propeller" evidence="7">
    <location>
        <begin position="54"/>
        <end position="393"/>
    </location>
</feature>
<evidence type="ECO:0000313" key="13">
    <source>
        <dbReference type="Proteomes" id="UP000289152"/>
    </source>
</evidence>
<reference evidence="12 13" key="1">
    <citation type="submission" date="2016-06" db="EMBL/GenBank/DDBJ databases">
        <title>Evolution of pathogenesis and genome organization in the Tremellales.</title>
        <authorList>
            <person name="Cuomo C."/>
            <person name="Litvintseva A."/>
            <person name="Heitman J."/>
            <person name="Chen Y."/>
            <person name="Sun S."/>
            <person name="Springer D."/>
            <person name="Dromer F."/>
            <person name="Young S."/>
            <person name="Zeng Q."/>
            <person name="Chapman S."/>
            <person name="Gujja S."/>
            <person name="Saif S."/>
            <person name="Birren B."/>
        </authorList>
    </citation>
    <scope>NUCLEOTIDE SEQUENCE [LARGE SCALE GENOMIC DNA]</scope>
    <source>
        <strain evidence="12 13">ATCC 28783</strain>
    </source>
</reference>
<dbReference type="InParanoid" id="A0A4Q1BJS9"/>
<evidence type="ECO:0000256" key="5">
    <source>
        <dbReference type="ARBA" id="ARBA00029535"/>
    </source>
</evidence>
<comment type="function">
    <text evidence="6">Component of the elongator complex which is required for multiple tRNA modifications, including mcm5U (5-methoxycarbonylmethyl uridine), mcm5s2U (5-methoxycarbonylmethyl-2-thiouridine), and ncm5U (5-carbamoylmethyl uridine). The elongator complex catalyzes formation of carboxymethyluridine in the wobble base at position 34 in tRNAs.</text>
</comment>
<feature type="domain" description="ELP1 three-helical bundle" evidence="11">
    <location>
        <begin position="1098"/>
        <end position="1254"/>
    </location>
</feature>
<dbReference type="UniPathway" id="UPA00988"/>
<dbReference type="OrthoDB" id="40048at2759"/>
<dbReference type="PIRSF" id="PIRSF017233">
    <property type="entry name" value="IKAP"/>
    <property type="match status" value="1"/>
</dbReference>
<dbReference type="Pfam" id="PF23925">
    <property type="entry name" value="A-sol_ELP1"/>
    <property type="match status" value="1"/>
</dbReference>
<dbReference type="EMBL" id="SDIL01000058">
    <property type="protein sequence ID" value="RXK37870.1"/>
    <property type="molecule type" value="Genomic_DNA"/>
</dbReference>
<evidence type="ECO:0000259" key="9">
    <source>
        <dbReference type="Pfam" id="PF23878"/>
    </source>
</evidence>
<evidence type="ECO:0000256" key="6">
    <source>
        <dbReference type="PIRNR" id="PIRNR017233"/>
    </source>
</evidence>
<dbReference type="InterPro" id="IPR056166">
    <property type="entry name" value="TPR_ELP1"/>
</dbReference>
<evidence type="ECO:0000256" key="1">
    <source>
        <dbReference type="ARBA" id="ARBA00005043"/>
    </source>
</evidence>
<dbReference type="Pfam" id="PF23797">
    <property type="entry name" value="Beta-prop_ELP1_2nd"/>
    <property type="match status" value="1"/>
</dbReference>
<dbReference type="Pfam" id="PF23936">
    <property type="entry name" value="HB_ELP1"/>
    <property type="match status" value="1"/>
</dbReference>
<comment type="subcellular location">
    <subcellularLocation>
        <location evidence="6">Cytoplasm</location>
    </subcellularLocation>
    <subcellularLocation>
        <location evidence="6">Nucleus</location>
    </subcellularLocation>
</comment>
<organism evidence="12 13">
    <name type="scientific">Tremella mesenterica</name>
    <name type="common">Jelly fungus</name>
    <dbReference type="NCBI Taxonomy" id="5217"/>
    <lineage>
        <taxon>Eukaryota</taxon>
        <taxon>Fungi</taxon>
        <taxon>Dikarya</taxon>
        <taxon>Basidiomycota</taxon>
        <taxon>Agaricomycotina</taxon>
        <taxon>Tremellomycetes</taxon>
        <taxon>Tremellales</taxon>
        <taxon>Tremellaceae</taxon>
        <taxon>Tremella</taxon>
    </lineage>
</organism>
<evidence type="ECO:0000259" key="7">
    <source>
        <dbReference type="Pfam" id="PF04762"/>
    </source>
</evidence>
<dbReference type="PANTHER" id="PTHR12747:SF0">
    <property type="entry name" value="ELONGATOR COMPLEX PROTEIN 1"/>
    <property type="match status" value="1"/>
</dbReference>
<keyword evidence="3 6" id="KW-0963">Cytoplasm</keyword>
<dbReference type="STRING" id="5217.A0A4Q1BJS9"/>
<sequence length="1314" mass="146860">MRSLTPTKVNLTSLAEICNGGAVSALAADPETGDVFVTVERIVKDQGVEVDFIRLHQTTAVTSKEIIATFSSPVLAPFSLPDGASQVLDLHYFPDNQSFVVLLTGGDIAILKVGELEEQSRDVEVVGSVDSGIKAAAWSPDEEQLILVTGDDNLVCMTRDFDLTHEEPLRKDTFGEVDEFINVGWGSKTTQFHGSLGKAAALASSSSKPSSLSHPTDDTLPRITFRGDAAFFAISSLDPYRDSDHGRRQIRIYSRDAMAGFSPKLSATSESLPGLEGPIAWRPSGNLLSGLVRYGYPGGAEGKEGRWEVAMLERNGLRHGGFELREEKKVWENGKVKGMIWNADSEVLAIWIERETEDVVQLWTMKNYHYYLKQELFSITPSSRLRGFRWHPEQPLTIFLFGEDHIQSRSFAWDTYISRLPMPNDTASVAVVDGNRLLVTPFRTQITPPPMSSYTLQLPSQPVHVSFCSTQDTLAIVFRDGSVQVWDLGTRMPDKGVSKLRAGGMVADPKLRWASEPYESKHGLASQVALADDGSVGILCHASEPQHSTCHLLVLSSDGSRKSIPVESANRILHDSQIGWLTCGDEGMLRSTDNNLEVQLCPNPLSIAVFSESSLIFALSPSGKLYLASLSPGSQSDSSIIASSVTSFTLTPDFLIYTTASQTSFYPPLNTLSRIASGEDVPASEREWELRRVERGSLAVVACPSSMSLVLQMPRGNLETIYPRPLVLAVVRRGILAGQYREAFLTCRKHRLDLNILYDLSPDQFMKQLPEIVRNIPEVDYLNLLVSSLREESRSQDLYKGIDTDPASGLQNGKINRICDAVRDLLEEIDLVKYVETILTSHICKVPSDYEAGLRVLLRLQDDHPDVVEDAIKYIIFLSDVNKLYDVALGMYNFQLVLMIAQYSQKDPKEYLPFLRELRALDQYEQRYRIDDHLGRRVSALRNLHAAGPEKFEEASSYLARYELYDEAFKLYKEDTERLPIIYDLYGDYLYDRRDFHEAALAYTSASKPLKTLKAYEKAHAWRELFSLAINQQLASDEIKSLSERTSEYLASRGRHLEAARILVDHAGDVDTAIEVVCQGGEFGEAQRLAAMYDRPNLVQSVILPSMEKTQEEILEMFEEMQGQLEKEMSRLGELREIRKNDPDRFYIVEREELEGVDVVTNASTAVTNFTRYTVAPTTITQVTRMTGQTNKSKYKPSKKRATGRKGTVDEYEYLISSLGRLVIRTEEKSAEALTLLRHLLIPLPDLAQSLQSYILSFRLRLTLALEDAWKDRESVLGEVISSGGMGLGGDPTSALEIVRPKVEEWRGLGMLVI</sequence>
<dbReference type="Proteomes" id="UP000289152">
    <property type="component" value="Unassembled WGS sequence"/>
</dbReference>
<feature type="domain" description="ELP1 alpha-solenoid" evidence="10">
    <location>
        <begin position="724"/>
        <end position="918"/>
    </location>
</feature>
<dbReference type="InterPro" id="IPR015943">
    <property type="entry name" value="WD40/YVTN_repeat-like_dom_sf"/>
</dbReference>
<dbReference type="InterPro" id="IPR006849">
    <property type="entry name" value="Elp1"/>
</dbReference>
<dbReference type="SUPFAM" id="SSF69322">
    <property type="entry name" value="Tricorn protease domain 2"/>
    <property type="match status" value="1"/>
</dbReference>
<dbReference type="InterPro" id="IPR056164">
    <property type="entry name" value="Beta-prop_ELP1_1st"/>
</dbReference>
<dbReference type="GO" id="GO:0002926">
    <property type="term" value="P:tRNA wobble base 5-methoxycarbonylmethyl-2-thiouridinylation"/>
    <property type="evidence" value="ECO:0007669"/>
    <property type="project" value="TreeGrafter"/>
</dbReference>
<feature type="domain" description="ELP1 TPR" evidence="9">
    <location>
        <begin position="926"/>
        <end position="1088"/>
    </location>
</feature>
<evidence type="ECO:0000256" key="3">
    <source>
        <dbReference type="ARBA" id="ARBA00022490"/>
    </source>
</evidence>
<dbReference type="GO" id="GO:0005829">
    <property type="term" value="C:cytosol"/>
    <property type="evidence" value="ECO:0007669"/>
    <property type="project" value="TreeGrafter"/>
</dbReference>
<evidence type="ECO:0000259" key="11">
    <source>
        <dbReference type="Pfam" id="PF23936"/>
    </source>
</evidence>
<dbReference type="VEuPathDB" id="FungiDB:TREMEDRAFT_46085"/>
<keyword evidence="13" id="KW-1185">Reference proteome</keyword>
<dbReference type="GO" id="GO:0033588">
    <property type="term" value="C:elongator holoenzyme complex"/>
    <property type="evidence" value="ECO:0007669"/>
    <property type="project" value="InterPro"/>
</dbReference>
<dbReference type="InterPro" id="IPR056167">
    <property type="entry name" value="A-sol_ELP1"/>
</dbReference>
<dbReference type="InterPro" id="IPR056169">
    <property type="entry name" value="HB_ELP1"/>
</dbReference>
<dbReference type="GO" id="GO:0005634">
    <property type="term" value="C:nucleus"/>
    <property type="evidence" value="ECO:0007669"/>
    <property type="project" value="UniProtKB-SubCell"/>
</dbReference>
<evidence type="ECO:0000313" key="12">
    <source>
        <dbReference type="EMBL" id="RXK37870.1"/>
    </source>
</evidence>
<dbReference type="PANTHER" id="PTHR12747">
    <property type="entry name" value="ELONGATOR COMPLEX PROTEIN 1"/>
    <property type="match status" value="1"/>
</dbReference>
<dbReference type="GO" id="GO:0000049">
    <property type="term" value="F:tRNA binding"/>
    <property type="evidence" value="ECO:0007669"/>
    <property type="project" value="TreeGrafter"/>
</dbReference>
<evidence type="ECO:0000256" key="4">
    <source>
        <dbReference type="ARBA" id="ARBA00022694"/>
    </source>
</evidence>
<dbReference type="Pfam" id="PF23878">
    <property type="entry name" value="TPR_ELP1"/>
    <property type="match status" value="1"/>
</dbReference>
<accession>A0A4Q1BJS9</accession>
<evidence type="ECO:0000259" key="8">
    <source>
        <dbReference type="Pfam" id="PF23797"/>
    </source>
</evidence>
<evidence type="ECO:0000259" key="10">
    <source>
        <dbReference type="Pfam" id="PF23925"/>
    </source>
</evidence>
<comment type="pathway">
    <text evidence="1">tRNA modification; 5-methoxycarbonylmethyl-2-thiouridine-tRNA biosynthesis.</text>
</comment>
<dbReference type="FunCoup" id="A0A4Q1BJS9">
    <property type="interactions" value="450"/>
</dbReference>